<dbReference type="PANTHER" id="PTHR11014:SF63">
    <property type="entry name" value="METALLOPEPTIDASE, PUTATIVE (AFU_ORTHOLOGUE AFUA_6G09600)-RELATED"/>
    <property type="match status" value="1"/>
</dbReference>
<sequence>MTGSMSGDMLELYVDLHRHPELSGAEERTAARVGGALDRAGFAVTSRVGGHGVVGRLRNGDGPVVLLRAELDALPVRERTGLPYASTGPAMHACGHDLHLAALCGAAEALSRSRDRWRGTVVAVGQPAEETLTGAAAMLADGLYTRWGRPDAALAQHLGPFPAGWVAHARDTVTAGSAWLAVTVFGRGGHAGLPGAVSNPIPVAAAIVTRLGELFPAEPSTSDGVVLTIGAVRAGDRANVVADRATIRLTVRSLDSAALDRAVATVDAAVREICAAAGSPAEPEIVVTTRSAPGVNEPLAAERVRAAHVATFGAARVLPVPPSMATEDFPLFGADATVPTVYWAVGSVSAAAWTRAPGADFVEKLRSVPVNHSPEFAPDPVPTLRTATTAMLAGARALLDSLEETETPT</sequence>
<dbReference type="AlphaFoldDB" id="A0A8J3Z6A5"/>
<organism evidence="3 4">
    <name type="scientific">Virgisporangium aurantiacum</name>
    <dbReference type="NCBI Taxonomy" id="175570"/>
    <lineage>
        <taxon>Bacteria</taxon>
        <taxon>Bacillati</taxon>
        <taxon>Actinomycetota</taxon>
        <taxon>Actinomycetes</taxon>
        <taxon>Micromonosporales</taxon>
        <taxon>Micromonosporaceae</taxon>
        <taxon>Virgisporangium</taxon>
    </lineage>
</organism>
<reference evidence="3" key="1">
    <citation type="submission" date="2021-01" db="EMBL/GenBank/DDBJ databases">
        <title>Whole genome shotgun sequence of Virgisporangium aurantiacum NBRC 16421.</title>
        <authorList>
            <person name="Komaki H."/>
            <person name="Tamura T."/>
        </authorList>
    </citation>
    <scope>NUCLEOTIDE SEQUENCE</scope>
    <source>
        <strain evidence="3">NBRC 16421</strain>
    </source>
</reference>
<dbReference type="InterPro" id="IPR002933">
    <property type="entry name" value="Peptidase_M20"/>
</dbReference>
<feature type="binding site" evidence="1">
    <location>
        <position position="94"/>
    </location>
    <ligand>
        <name>Mn(2+)</name>
        <dbReference type="ChEBI" id="CHEBI:29035"/>
        <label>2</label>
    </ligand>
</feature>
<dbReference type="PIRSF" id="PIRSF005962">
    <property type="entry name" value="Pept_M20D_amidohydro"/>
    <property type="match status" value="1"/>
</dbReference>
<evidence type="ECO:0000313" key="4">
    <source>
        <dbReference type="Proteomes" id="UP000612585"/>
    </source>
</evidence>
<proteinExistence type="predicted"/>
<dbReference type="Proteomes" id="UP000612585">
    <property type="component" value="Unassembled WGS sequence"/>
</dbReference>
<evidence type="ECO:0000313" key="3">
    <source>
        <dbReference type="EMBL" id="GIJ56046.1"/>
    </source>
</evidence>
<dbReference type="GO" id="GO:0046872">
    <property type="term" value="F:metal ion binding"/>
    <property type="evidence" value="ECO:0007669"/>
    <property type="project" value="UniProtKB-KW"/>
</dbReference>
<dbReference type="InterPro" id="IPR011650">
    <property type="entry name" value="Peptidase_M20_dimer"/>
</dbReference>
<evidence type="ECO:0000256" key="1">
    <source>
        <dbReference type="PIRSR" id="PIRSR005962-1"/>
    </source>
</evidence>
<keyword evidence="4" id="KW-1185">Reference proteome</keyword>
<dbReference type="SUPFAM" id="SSF55031">
    <property type="entry name" value="Bacterial exopeptidase dimerisation domain"/>
    <property type="match status" value="1"/>
</dbReference>
<keyword evidence="1" id="KW-0479">Metal-binding</keyword>
<gene>
    <name evidence="3" type="primary">hipO</name>
    <name evidence="3" type="ORF">Vau01_035620</name>
</gene>
<feature type="binding site" evidence="1">
    <location>
        <position position="130"/>
    </location>
    <ligand>
        <name>Mn(2+)</name>
        <dbReference type="ChEBI" id="CHEBI:29035"/>
        <label>2</label>
    </ligand>
</feature>
<feature type="domain" description="Peptidase M20 dimerisation" evidence="2">
    <location>
        <begin position="175"/>
        <end position="274"/>
    </location>
</feature>
<comment type="caution">
    <text evidence="3">The sequence shown here is derived from an EMBL/GenBank/DDBJ whole genome shotgun (WGS) entry which is preliminary data.</text>
</comment>
<protein>
    <submittedName>
        <fullName evidence="3">Hippurate hydrolase</fullName>
    </submittedName>
</protein>
<name>A0A8J3Z6A5_9ACTN</name>
<feature type="binding site" evidence="1">
    <location>
        <position position="157"/>
    </location>
    <ligand>
        <name>Mn(2+)</name>
        <dbReference type="ChEBI" id="CHEBI:29035"/>
        <label>2</label>
    </ligand>
</feature>
<keyword evidence="3" id="KW-0378">Hydrolase</keyword>
<feature type="binding site" evidence="1">
    <location>
        <position position="96"/>
    </location>
    <ligand>
        <name>Mn(2+)</name>
        <dbReference type="ChEBI" id="CHEBI:29035"/>
        <label>2</label>
    </ligand>
</feature>
<dbReference type="Pfam" id="PF01546">
    <property type="entry name" value="Peptidase_M20"/>
    <property type="match status" value="1"/>
</dbReference>
<comment type="cofactor">
    <cofactor evidence="1">
        <name>Mn(2+)</name>
        <dbReference type="ChEBI" id="CHEBI:29035"/>
    </cofactor>
    <text evidence="1">The Mn(2+) ion enhances activity.</text>
</comment>
<dbReference type="Gene3D" id="3.30.70.360">
    <property type="match status" value="1"/>
</dbReference>
<dbReference type="Gene3D" id="3.40.630.10">
    <property type="entry name" value="Zn peptidases"/>
    <property type="match status" value="1"/>
</dbReference>
<dbReference type="SUPFAM" id="SSF53187">
    <property type="entry name" value="Zn-dependent exopeptidases"/>
    <property type="match status" value="1"/>
</dbReference>
<dbReference type="EMBL" id="BOPG01000023">
    <property type="protein sequence ID" value="GIJ56046.1"/>
    <property type="molecule type" value="Genomic_DNA"/>
</dbReference>
<accession>A0A8J3Z6A5</accession>
<dbReference type="Pfam" id="PF07687">
    <property type="entry name" value="M20_dimer"/>
    <property type="match status" value="1"/>
</dbReference>
<dbReference type="InterPro" id="IPR017439">
    <property type="entry name" value="Amidohydrolase"/>
</dbReference>
<dbReference type="NCBIfam" id="TIGR01891">
    <property type="entry name" value="amidohydrolases"/>
    <property type="match status" value="1"/>
</dbReference>
<evidence type="ECO:0000259" key="2">
    <source>
        <dbReference type="Pfam" id="PF07687"/>
    </source>
</evidence>
<dbReference type="GO" id="GO:0016787">
    <property type="term" value="F:hydrolase activity"/>
    <property type="evidence" value="ECO:0007669"/>
    <property type="project" value="UniProtKB-KW"/>
</dbReference>
<dbReference type="InterPro" id="IPR036264">
    <property type="entry name" value="Bact_exopeptidase_dim_dom"/>
</dbReference>
<dbReference type="PANTHER" id="PTHR11014">
    <property type="entry name" value="PEPTIDASE M20 FAMILY MEMBER"/>
    <property type="match status" value="1"/>
</dbReference>
<keyword evidence="1" id="KW-0464">Manganese</keyword>